<protein>
    <submittedName>
        <fullName evidence="2">Glycosyl transferase</fullName>
    </submittedName>
</protein>
<dbReference type="GO" id="GO:1901135">
    <property type="term" value="P:carbohydrate derivative metabolic process"/>
    <property type="evidence" value="ECO:0007669"/>
    <property type="project" value="UniProtKB-ARBA"/>
</dbReference>
<dbReference type="EMBL" id="AP021889">
    <property type="protein sequence ID" value="BBP45273.1"/>
    <property type="molecule type" value="Genomic_DNA"/>
</dbReference>
<dbReference type="AlphaFoldDB" id="A0A6F8PT13"/>
<dbReference type="SUPFAM" id="SSF53756">
    <property type="entry name" value="UDP-Glycosyltransferase/glycogen phosphorylase"/>
    <property type="match status" value="1"/>
</dbReference>
<evidence type="ECO:0000313" key="3">
    <source>
        <dbReference type="Proteomes" id="UP000501726"/>
    </source>
</evidence>
<reference evidence="3" key="1">
    <citation type="submission" date="2019-11" db="EMBL/GenBank/DDBJ databases">
        <title>Isolation and characterization of two novel species in the genus Thiomicrorhabdus.</title>
        <authorList>
            <person name="Mochizuki J."/>
            <person name="Kojima H."/>
            <person name="Fukui M."/>
        </authorList>
    </citation>
    <scope>NUCLEOTIDE SEQUENCE [LARGE SCALE GENOMIC DNA]</scope>
    <source>
        <strain evidence="3">aks77</strain>
    </source>
</reference>
<dbReference type="RefSeq" id="WP_173270849.1">
    <property type="nucleotide sequence ID" value="NZ_AP021889.1"/>
</dbReference>
<organism evidence="2 3">
    <name type="scientific">Thiosulfatimonas sediminis</name>
    <dbReference type="NCBI Taxonomy" id="2675054"/>
    <lineage>
        <taxon>Bacteria</taxon>
        <taxon>Pseudomonadati</taxon>
        <taxon>Pseudomonadota</taxon>
        <taxon>Gammaproteobacteria</taxon>
        <taxon>Thiotrichales</taxon>
        <taxon>Piscirickettsiaceae</taxon>
        <taxon>Thiosulfatimonas</taxon>
    </lineage>
</organism>
<dbReference type="InterPro" id="IPR001296">
    <property type="entry name" value="Glyco_trans_1"/>
</dbReference>
<keyword evidence="3" id="KW-1185">Reference proteome</keyword>
<gene>
    <name evidence="2" type="ORF">THMIRHAS_06460</name>
</gene>
<dbReference type="Gene3D" id="3.40.50.2000">
    <property type="entry name" value="Glycogen Phosphorylase B"/>
    <property type="match status" value="2"/>
</dbReference>
<feature type="domain" description="Glycosyl transferase family 1" evidence="1">
    <location>
        <begin position="186"/>
        <end position="351"/>
    </location>
</feature>
<proteinExistence type="predicted"/>
<evidence type="ECO:0000259" key="1">
    <source>
        <dbReference type="Pfam" id="PF00534"/>
    </source>
</evidence>
<keyword evidence="2" id="KW-0808">Transferase</keyword>
<accession>A0A6F8PT13</accession>
<evidence type="ECO:0000313" key="2">
    <source>
        <dbReference type="EMBL" id="BBP45273.1"/>
    </source>
</evidence>
<dbReference type="Pfam" id="PF00534">
    <property type="entry name" value="Glycos_transf_1"/>
    <property type="match status" value="1"/>
</dbReference>
<dbReference type="Proteomes" id="UP000501726">
    <property type="component" value="Chromosome"/>
</dbReference>
<name>A0A6F8PT13_9GAMM</name>
<dbReference type="GO" id="GO:0016757">
    <property type="term" value="F:glycosyltransferase activity"/>
    <property type="evidence" value="ECO:0007669"/>
    <property type="project" value="InterPro"/>
</dbReference>
<dbReference type="PANTHER" id="PTHR12526">
    <property type="entry name" value="GLYCOSYLTRANSFERASE"/>
    <property type="match status" value="1"/>
</dbReference>
<dbReference type="KEGG" id="tse:THMIRHAS_06460"/>
<sequence>MKILHVISGLDDGGAEAVLYRLVQFDSTPCIHTVVSLADGGKYASLLQELGVKVVCLDMKNSRFKFYALFKLYRFIRILKPNAIQTWMFHGDLIGGIVGRLAGVRNITWGVHHTTLVKGESKRSTILIAKINAFISKFVPRNIIYCAEKSREVQESIGFKKSIGHVVSNGYRVDDYSPNTGIGSQFRNEINVDPQTFLIGHVGRYDPQKDQKNLLDALGMLKAKGLDFNAVIVGTNLDNNNQTLLDLVDLNDLINNVQLLGRRNDIPAVMNGIDLFVLSSAFGEAFPNVLNEAMACGTPCVTTNVGDSSVIVGNTGWIVGPRNAKQLADAIENAYFERLNDSEKWQDRKQKARERIVENFSIDKMVANYHSVWRGL</sequence>